<keyword evidence="8" id="KW-1185">Reference proteome</keyword>
<evidence type="ECO:0000256" key="2">
    <source>
        <dbReference type="ARBA" id="ARBA00010790"/>
    </source>
</evidence>
<evidence type="ECO:0000259" key="6">
    <source>
        <dbReference type="Pfam" id="PF05199"/>
    </source>
</evidence>
<evidence type="ECO:0000313" key="8">
    <source>
        <dbReference type="Proteomes" id="UP001165289"/>
    </source>
</evidence>
<reference evidence="7 8" key="1">
    <citation type="journal article" date="2023" name="BMC Biol.">
        <title>The compact genome of the sponge Oopsacas minuta (Hexactinellida) is lacking key metazoan core genes.</title>
        <authorList>
            <person name="Santini S."/>
            <person name="Schenkelaars Q."/>
            <person name="Jourda C."/>
            <person name="Duchesne M."/>
            <person name="Belahbib H."/>
            <person name="Rocher C."/>
            <person name="Selva M."/>
            <person name="Riesgo A."/>
            <person name="Vervoort M."/>
            <person name="Leys S.P."/>
            <person name="Kodjabachian L."/>
            <person name="Le Bivic A."/>
            <person name="Borchiellini C."/>
            <person name="Claverie J.M."/>
            <person name="Renard E."/>
        </authorList>
    </citation>
    <scope>NUCLEOTIDE SEQUENCE [LARGE SCALE GENOMIC DNA]</scope>
    <source>
        <strain evidence="7">SPO-2</strain>
    </source>
</reference>
<dbReference type="PANTHER" id="PTHR42784">
    <property type="entry name" value="PYRANOSE 2-OXIDASE"/>
    <property type="match status" value="1"/>
</dbReference>
<dbReference type="InterPro" id="IPR051473">
    <property type="entry name" value="P2Ox-like"/>
</dbReference>
<dbReference type="EMBL" id="JAKMXF010000319">
    <property type="protein sequence ID" value="KAI6649656.1"/>
    <property type="molecule type" value="Genomic_DNA"/>
</dbReference>
<dbReference type="Proteomes" id="UP001165289">
    <property type="component" value="Unassembled WGS sequence"/>
</dbReference>
<evidence type="ECO:0000313" key="7">
    <source>
        <dbReference type="EMBL" id="KAI6649656.1"/>
    </source>
</evidence>
<evidence type="ECO:0000256" key="4">
    <source>
        <dbReference type="ARBA" id="ARBA00022827"/>
    </source>
</evidence>
<feature type="domain" description="Glucose-methanol-choline oxidoreductase C-terminal" evidence="6">
    <location>
        <begin position="470"/>
        <end position="571"/>
    </location>
</feature>
<dbReference type="Pfam" id="PF05199">
    <property type="entry name" value="GMC_oxred_C"/>
    <property type="match status" value="1"/>
</dbReference>
<gene>
    <name evidence="7" type="ORF">LOD99_6660</name>
</gene>
<keyword evidence="5" id="KW-0560">Oxidoreductase</keyword>
<comment type="similarity">
    <text evidence="2">Belongs to the GMC oxidoreductase family.</text>
</comment>
<dbReference type="InterPro" id="IPR036188">
    <property type="entry name" value="FAD/NAD-bd_sf"/>
</dbReference>
<evidence type="ECO:0000256" key="3">
    <source>
        <dbReference type="ARBA" id="ARBA00022630"/>
    </source>
</evidence>
<proteinExistence type="inferred from homology"/>
<comment type="cofactor">
    <cofactor evidence="1">
        <name>FAD</name>
        <dbReference type="ChEBI" id="CHEBI:57692"/>
    </cofactor>
</comment>
<evidence type="ECO:0000256" key="5">
    <source>
        <dbReference type="ARBA" id="ARBA00023002"/>
    </source>
</evidence>
<name>A0AAV7JLL4_9METZ</name>
<protein>
    <recommendedName>
        <fullName evidence="6">Glucose-methanol-choline oxidoreductase C-terminal domain-containing protein</fullName>
    </recommendedName>
</protein>
<keyword evidence="4" id="KW-0274">FAD</keyword>
<accession>A0AAV7JLL4</accession>
<organism evidence="7 8">
    <name type="scientific">Oopsacas minuta</name>
    <dbReference type="NCBI Taxonomy" id="111878"/>
    <lineage>
        <taxon>Eukaryota</taxon>
        <taxon>Metazoa</taxon>
        <taxon>Porifera</taxon>
        <taxon>Hexactinellida</taxon>
        <taxon>Hexasterophora</taxon>
        <taxon>Lyssacinosida</taxon>
        <taxon>Leucopsacidae</taxon>
        <taxon>Oopsacas</taxon>
    </lineage>
</organism>
<dbReference type="InterPro" id="IPR007867">
    <property type="entry name" value="GMC_OxRtase_C"/>
</dbReference>
<dbReference type="PANTHER" id="PTHR42784:SF1">
    <property type="entry name" value="PYRANOSE 2-OXIDASE"/>
    <property type="match status" value="1"/>
</dbReference>
<comment type="caution">
    <text evidence="7">The sequence shown here is derived from an EMBL/GenBank/DDBJ whole genome shotgun (WGS) entry which is preliminary data.</text>
</comment>
<sequence>MQSISLAIADRKTKMAQGEVPQFGYPVPGPQDIRPDDIMNDIFFLNDKEWDVERRKGNFDYVIIGSSFCALAFVDQALKNNPNAKIMIIERGTYYHPEHFQNLPPPFVMTMDGIGETFPWRITKKTHEGQYIKWQHGVNNFFGGKSTFWSGWCPEPTDEEMEEWPKETKKVVHKYFPAVKQLLNVIPADQISKTEQGKDTIYGALQSDIQERLKDISSKISTITRWMPAPLAVEAHMYRNINFKKFSVPGPLLSKLYSLSVGQEKASIKDSTMKIVINCVVKMIHHKEGKAVVLETSKGDFVLGNAKVILAMGALPPTTLMLNSFSKHDFPSMINIGERFTAHFISSIFARVPANTFCNYRKFGNMEMSANYIAGRDLSSTSQFHIQLSAIYDNTPKKNLFDFIRHLPDVVAAPTMQQLLTSTDHVIFVCTVLGELDYDNDQNWFRKNEDDDVTTNVTLQVVANSKDNKVWETMEESSFQMLDILAPSGLEYWHTHGGSSGDWAKGRPTVDMIRAPCIVHEASTMRLGKDTGSPVDLDYRFKGVDNVYLTGASLWPSGGSWNPTGAISAIAMHLADLICPKVN</sequence>
<dbReference type="SUPFAM" id="SSF51905">
    <property type="entry name" value="FAD/NAD(P)-binding domain"/>
    <property type="match status" value="1"/>
</dbReference>
<dbReference type="AlphaFoldDB" id="A0AAV7JLL4"/>
<dbReference type="Gene3D" id="3.50.50.60">
    <property type="entry name" value="FAD/NAD(P)-binding domain"/>
    <property type="match status" value="2"/>
</dbReference>
<evidence type="ECO:0000256" key="1">
    <source>
        <dbReference type="ARBA" id="ARBA00001974"/>
    </source>
</evidence>
<dbReference type="GO" id="GO:0016614">
    <property type="term" value="F:oxidoreductase activity, acting on CH-OH group of donors"/>
    <property type="evidence" value="ECO:0007669"/>
    <property type="project" value="InterPro"/>
</dbReference>
<keyword evidence="3" id="KW-0285">Flavoprotein</keyword>